<accession>A0A3N4LJA5</accession>
<dbReference type="OrthoDB" id="5431245at2759"/>
<proteinExistence type="predicted"/>
<sequence length="280" mass="31902">MASLLPYNHLTRTSSSHCQQTHSIHPSKLREAQEKKMAYTQTFQLAQRARGKLQREAAQHDHNLRLLVGHANLLDNLMIALADAEREQEQWFNEVVRGSVAAEDEEEEEQEQEQEESRDWPEQCYESHGWLAVDYSDSESEEEDSGSEADSDEEMEDVQYAMPHLLRKPLHQSLSSYVQATIGVSEVDEYDEDFEDEDGMYPLTRASSHGSPPQLVADYTDDEEDESTPPSPRQLSLPFTPVKGKERIETTSFFGEDPHSSHHQTFLDGIHPPSDLISAF</sequence>
<feature type="compositionally biased region" description="Acidic residues" evidence="1">
    <location>
        <begin position="102"/>
        <end position="114"/>
    </location>
</feature>
<dbReference type="Proteomes" id="UP000267821">
    <property type="component" value="Unassembled WGS sequence"/>
</dbReference>
<evidence type="ECO:0000256" key="1">
    <source>
        <dbReference type="SAM" id="MobiDB-lite"/>
    </source>
</evidence>
<name>A0A3N4LJA5_9PEZI</name>
<evidence type="ECO:0000313" key="3">
    <source>
        <dbReference type="Proteomes" id="UP000267821"/>
    </source>
</evidence>
<dbReference type="PANTHER" id="PTHR36826">
    <property type="entry name" value="PROTEIN ECM13"/>
    <property type="match status" value="1"/>
</dbReference>
<dbReference type="AlphaFoldDB" id="A0A3N4LJA5"/>
<feature type="region of interest" description="Disordered" evidence="1">
    <location>
        <begin position="199"/>
        <end position="242"/>
    </location>
</feature>
<feature type="region of interest" description="Disordered" evidence="1">
    <location>
        <begin position="100"/>
        <end position="123"/>
    </location>
</feature>
<evidence type="ECO:0000313" key="2">
    <source>
        <dbReference type="EMBL" id="RPB20731.1"/>
    </source>
</evidence>
<dbReference type="EMBL" id="ML121568">
    <property type="protein sequence ID" value="RPB20731.1"/>
    <property type="molecule type" value="Genomic_DNA"/>
</dbReference>
<keyword evidence="3" id="KW-1185">Reference proteome</keyword>
<protein>
    <submittedName>
        <fullName evidence="2">Uncharacterized protein</fullName>
    </submittedName>
</protein>
<reference evidence="2 3" key="1">
    <citation type="journal article" date="2018" name="Nat. Ecol. Evol.">
        <title>Pezizomycetes genomes reveal the molecular basis of ectomycorrhizal truffle lifestyle.</title>
        <authorList>
            <person name="Murat C."/>
            <person name="Payen T."/>
            <person name="Noel B."/>
            <person name="Kuo A."/>
            <person name="Morin E."/>
            <person name="Chen J."/>
            <person name="Kohler A."/>
            <person name="Krizsan K."/>
            <person name="Balestrini R."/>
            <person name="Da Silva C."/>
            <person name="Montanini B."/>
            <person name="Hainaut M."/>
            <person name="Levati E."/>
            <person name="Barry K.W."/>
            <person name="Belfiori B."/>
            <person name="Cichocki N."/>
            <person name="Clum A."/>
            <person name="Dockter R.B."/>
            <person name="Fauchery L."/>
            <person name="Guy J."/>
            <person name="Iotti M."/>
            <person name="Le Tacon F."/>
            <person name="Lindquist E.A."/>
            <person name="Lipzen A."/>
            <person name="Malagnac F."/>
            <person name="Mello A."/>
            <person name="Molinier V."/>
            <person name="Miyauchi S."/>
            <person name="Poulain J."/>
            <person name="Riccioni C."/>
            <person name="Rubini A."/>
            <person name="Sitrit Y."/>
            <person name="Splivallo R."/>
            <person name="Traeger S."/>
            <person name="Wang M."/>
            <person name="Zifcakova L."/>
            <person name="Wipf D."/>
            <person name="Zambonelli A."/>
            <person name="Paolocci F."/>
            <person name="Nowrousian M."/>
            <person name="Ottonello S."/>
            <person name="Baldrian P."/>
            <person name="Spatafora J.W."/>
            <person name="Henrissat B."/>
            <person name="Nagy L.G."/>
            <person name="Aury J.M."/>
            <person name="Wincker P."/>
            <person name="Grigoriev I.V."/>
            <person name="Bonfante P."/>
            <person name="Martin F.M."/>
        </authorList>
    </citation>
    <scope>NUCLEOTIDE SEQUENCE [LARGE SCALE GENOMIC DNA]</scope>
    <source>
        <strain evidence="2 3">ATCC MYA-4762</strain>
    </source>
</reference>
<gene>
    <name evidence="2" type="ORF">L211DRAFT_870469</name>
</gene>
<dbReference type="PANTHER" id="PTHR36826:SF1">
    <property type="entry name" value="PROTEIN ECM13"/>
    <property type="match status" value="1"/>
</dbReference>
<organism evidence="2 3">
    <name type="scientific">Terfezia boudieri ATCC MYA-4762</name>
    <dbReference type="NCBI Taxonomy" id="1051890"/>
    <lineage>
        <taxon>Eukaryota</taxon>
        <taxon>Fungi</taxon>
        <taxon>Dikarya</taxon>
        <taxon>Ascomycota</taxon>
        <taxon>Pezizomycotina</taxon>
        <taxon>Pezizomycetes</taxon>
        <taxon>Pezizales</taxon>
        <taxon>Pezizaceae</taxon>
        <taxon>Terfezia</taxon>
    </lineage>
</organism>
<dbReference type="STRING" id="1051890.A0A3N4LJA5"/>
<dbReference type="InParanoid" id="A0A3N4LJA5"/>
<dbReference type="InterPro" id="IPR037738">
    <property type="entry name" value="Ecm13-like"/>
</dbReference>